<dbReference type="Pfam" id="PF13813">
    <property type="entry name" value="MBOAT_2"/>
    <property type="match status" value="1"/>
</dbReference>
<feature type="domain" description="Wax synthase" evidence="8">
    <location>
        <begin position="238"/>
        <end position="324"/>
    </location>
</feature>
<feature type="transmembrane region" description="Helical" evidence="7">
    <location>
        <begin position="318"/>
        <end position="340"/>
    </location>
</feature>
<keyword evidence="3" id="KW-0808">Transferase</keyword>
<evidence type="ECO:0000256" key="5">
    <source>
        <dbReference type="ARBA" id="ARBA00022989"/>
    </source>
</evidence>
<reference evidence="9" key="2">
    <citation type="journal article" date="2023" name="IMA Fungus">
        <title>Comparative genomic study of the Penicillium genus elucidates a diverse pangenome and 15 lateral gene transfer events.</title>
        <authorList>
            <person name="Petersen C."/>
            <person name="Sorensen T."/>
            <person name="Nielsen M.R."/>
            <person name="Sondergaard T.E."/>
            <person name="Sorensen J.L."/>
            <person name="Fitzpatrick D.A."/>
            <person name="Frisvad J.C."/>
            <person name="Nielsen K.L."/>
        </authorList>
    </citation>
    <scope>NUCLEOTIDE SEQUENCE</scope>
    <source>
        <strain evidence="9">IBT 15544</strain>
    </source>
</reference>
<keyword evidence="10" id="KW-1185">Reference proteome</keyword>
<feature type="transmembrane region" description="Helical" evidence="7">
    <location>
        <begin position="360"/>
        <end position="383"/>
    </location>
</feature>
<dbReference type="InterPro" id="IPR032805">
    <property type="entry name" value="Wax_synthase_dom"/>
</dbReference>
<keyword evidence="5 7" id="KW-1133">Transmembrane helix</keyword>
<accession>A0A9W9MI30</accession>
<dbReference type="GO" id="GO:0016020">
    <property type="term" value="C:membrane"/>
    <property type="evidence" value="ECO:0007669"/>
    <property type="project" value="UniProtKB-SubCell"/>
</dbReference>
<organism evidence="9 10">
    <name type="scientific">Penicillium cinerascens</name>
    <dbReference type="NCBI Taxonomy" id="70096"/>
    <lineage>
        <taxon>Eukaryota</taxon>
        <taxon>Fungi</taxon>
        <taxon>Dikarya</taxon>
        <taxon>Ascomycota</taxon>
        <taxon>Pezizomycotina</taxon>
        <taxon>Eurotiomycetes</taxon>
        <taxon>Eurotiomycetidae</taxon>
        <taxon>Eurotiales</taxon>
        <taxon>Aspergillaceae</taxon>
        <taxon>Penicillium</taxon>
    </lineage>
</organism>
<feature type="transmembrane region" description="Helical" evidence="7">
    <location>
        <begin position="289"/>
        <end position="306"/>
    </location>
</feature>
<dbReference type="PANTHER" id="PTHR31595">
    <property type="entry name" value="LONG-CHAIN-ALCOHOL O-FATTY-ACYLTRANSFERASE 3-RELATED"/>
    <property type="match status" value="1"/>
</dbReference>
<protein>
    <recommendedName>
        <fullName evidence="8">Wax synthase domain-containing protein</fullName>
    </recommendedName>
</protein>
<evidence type="ECO:0000256" key="1">
    <source>
        <dbReference type="ARBA" id="ARBA00004141"/>
    </source>
</evidence>
<evidence type="ECO:0000256" key="2">
    <source>
        <dbReference type="ARBA" id="ARBA00007282"/>
    </source>
</evidence>
<dbReference type="PANTHER" id="PTHR31595:SF27">
    <property type="entry name" value="WAX SYNTHASE DOMAIN-CONTAINING PROTEIN-RELATED"/>
    <property type="match status" value="1"/>
</dbReference>
<keyword evidence="6 7" id="KW-0472">Membrane</keyword>
<evidence type="ECO:0000256" key="6">
    <source>
        <dbReference type="ARBA" id="ARBA00023136"/>
    </source>
</evidence>
<evidence type="ECO:0000259" key="8">
    <source>
        <dbReference type="Pfam" id="PF13813"/>
    </source>
</evidence>
<dbReference type="EMBL" id="JAPQKR010000013">
    <property type="protein sequence ID" value="KAJ5201751.1"/>
    <property type="molecule type" value="Genomic_DNA"/>
</dbReference>
<feature type="transmembrane region" description="Helical" evidence="7">
    <location>
        <begin position="403"/>
        <end position="423"/>
    </location>
</feature>
<dbReference type="Proteomes" id="UP001150904">
    <property type="component" value="Unassembled WGS sequence"/>
</dbReference>
<dbReference type="GO" id="GO:0006629">
    <property type="term" value="P:lipid metabolic process"/>
    <property type="evidence" value="ECO:0007669"/>
    <property type="project" value="InterPro"/>
</dbReference>
<keyword evidence="4 7" id="KW-0812">Transmembrane</keyword>
<reference evidence="9" key="1">
    <citation type="submission" date="2022-12" db="EMBL/GenBank/DDBJ databases">
        <authorList>
            <person name="Petersen C."/>
        </authorList>
    </citation>
    <scope>NUCLEOTIDE SEQUENCE</scope>
    <source>
        <strain evidence="9">IBT 15544</strain>
    </source>
</reference>
<evidence type="ECO:0000313" key="9">
    <source>
        <dbReference type="EMBL" id="KAJ5201751.1"/>
    </source>
</evidence>
<name>A0A9W9MI30_9EURO</name>
<feature type="transmembrane region" description="Helical" evidence="7">
    <location>
        <begin position="12"/>
        <end position="32"/>
    </location>
</feature>
<dbReference type="InterPro" id="IPR044851">
    <property type="entry name" value="Wax_synthase"/>
</dbReference>
<feature type="transmembrane region" description="Helical" evidence="7">
    <location>
        <begin position="38"/>
        <end position="58"/>
    </location>
</feature>
<evidence type="ECO:0000256" key="3">
    <source>
        <dbReference type="ARBA" id="ARBA00022679"/>
    </source>
</evidence>
<dbReference type="RefSeq" id="XP_058307667.1">
    <property type="nucleotide sequence ID" value="XM_058453476.1"/>
</dbReference>
<dbReference type="GO" id="GO:0008374">
    <property type="term" value="F:O-acyltransferase activity"/>
    <property type="evidence" value="ECO:0007669"/>
    <property type="project" value="InterPro"/>
</dbReference>
<comment type="subcellular location">
    <subcellularLocation>
        <location evidence="1">Membrane</location>
        <topology evidence="1">Multi-pass membrane protein</topology>
    </subcellularLocation>
</comment>
<dbReference type="OrthoDB" id="1077582at2759"/>
<evidence type="ECO:0000256" key="7">
    <source>
        <dbReference type="SAM" id="Phobius"/>
    </source>
</evidence>
<dbReference type="AlphaFoldDB" id="A0A9W9MI30"/>
<sequence>MNRGDVPAFSNILKITCLYIAHCLIPATLLIATSKQSILRYLSIPFSIFIAYQAIHVACALGPGFFWCELTRLFVTIIFQCLNLLLINPKDSGDVPPHSGQGLVARLYYTISLCTQPRGINTSWQVKNAPSQPKYYQRRGWNNPPRGRFLIRQIAIAIWQYLALDVFATLALQQALEQKKNETLPPVVQWDLSVEQWIERISSNLIAGFVVSRILIDFHHRAFSIIAVGIGLDSPSNCPPLFGRAADAHTLRGFWGKFWHQLLRQPLTSVSAFITRVLGIPSGSSAEQYTNVFMIFFFSGGLHLAIDTVQGIPTEESGAMLFFTIAPLGLIIEDGIKALWRFSGKSSDAKKESKKSPSPLWQKALGFLWTSAWLGITSTWYFYPQILRPQNQALVPYSVASQTGLPVMGLVVVVGGSIVAFVFEAEI</sequence>
<proteinExistence type="inferred from homology"/>
<evidence type="ECO:0000313" key="10">
    <source>
        <dbReference type="Proteomes" id="UP001150904"/>
    </source>
</evidence>
<comment type="similarity">
    <text evidence="2">Belongs to the wax synthase family.</text>
</comment>
<gene>
    <name evidence="9" type="ORF">N7498_006414</name>
</gene>
<dbReference type="GeneID" id="83180777"/>
<evidence type="ECO:0000256" key="4">
    <source>
        <dbReference type="ARBA" id="ARBA00022692"/>
    </source>
</evidence>
<comment type="caution">
    <text evidence="9">The sequence shown here is derived from an EMBL/GenBank/DDBJ whole genome shotgun (WGS) entry which is preliminary data.</text>
</comment>